<keyword evidence="3" id="KW-1185">Reference proteome</keyword>
<organism evidence="2 3">
    <name type="scientific">Spirosoma montaniterrae</name>
    <dbReference type="NCBI Taxonomy" id="1178516"/>
    <lineage>
        <taxon>Bacteria</taxon>
        <taxon>Pseudomonadati</taxon>
        <taxon>Bacteroidota</taxon>
        <taxon>Cytophagia</taxon>
        <taxon>Cytophagales</taxon>
        <taxon>Cytophagaceae</taxon>
        <taxon>Spirosoma</taxon>
    </lineage>
</organism>
<gene>
    <name evidence="2" type="ORF">AWR27_21255</name>
</gene>
<proteinExistence type="predicted"/>
<dbReference type="KEGG" id="smon:AWR27_21255"/>
<dbReference type="PANTHER" id="PTHR39963">
    <property type="entry name" value="SLL0983 PROTEIN"/>
    <property type="match status" value="1"/>
</dbReference>
<dbReference type="AlphaFoldDB" id="A0A1P9X1Z0"/>
<dbReference type="InterPro" id="IPR047785">
    <property type="entry name" value="tRNA_MNMC2"/>
</dbReference>
<reference evidence="2 3" key="1">
    <citation type="submission" date="2016-01" db="EMBL/GenBank/DDBJ databases">
        <authorList>
            <person name="Oliw E.H."/>
        </authorList>
    </citation>
    <scope>NUCLEOTIDE SEQUENCE [LARGE SCALE GENOMIC DNA]</scope>
    <source>
        <strain evidence="2 3">DY10</strain>
    </source>
</reference>
<dbReference type="EMBL" id="CP014263">
    <property type="protein sequence ID" value="AQG81613.1"/>
    <property type="molecule type" value="Genomic_DNA"/>
</dbReference>
<feature type="domain" description="MnmC-like methyltransferase" evidence="1">
    <location>
        <begin position="144"/>
        <end position="220"/>
    </location>
</feature>
<dbReference type="GO" id="GO:0004808">
    <property type="term" value="F:tRNA (5-methylaminomethyl-2-thiouridylate)(34)-methyltransferase activity"/>
    <property type="evidence" value="ECO:0007669"/>
    <property type="project" value="InterPro"/>
</dbReference>
<dbReference type="PANTHER" id="PTHR39963:SF1">
    <property type="entry name" value="MNMC-LIKE METHYLTRANSFERASE DOMAIN-CONTAINING PROTEIN"/>
    <property type="match status" value="1"/>
</dbReference>
<dbReference type="GO" id="GO:0016645">
    <property type="term" value="F:oxidoreductase activity, acting on the CH-NH group of donors"/>
    <property type="evidence" value="ECO:0007669"/>
    <property type="project" value="InterPro"/>
</dbReference>
<dbReference type="STRING" id="1178516.AWR27_21255"/>
<evidence type="ECO:0000313" key="3">
    <source>
        <dbReference type="Proteomes" id="UP000187941"/>
    </source>
</evidence>
<dbReference type="RefSeq" id="WP_077133080.1">
    <property type="nucleotide sequence ID" value="NZ_CP014263.1"/>
</dbReference>
<dbReference type="NCBIfam" id="NF033855">
    <property type="entry name" value="tRNA_MNMC2"/>
    <property type="match status" value="1"/>
</dbReference>
<dbReference type="SUPFAM" id="SSF53335">
    <property type="entry name" value="S-adenosyl-L-methionine-dependent methyltransferases"/>
    <property type="match status" value="1"/>
</dbReference>
<evidence type="ECO:0000313" key="2">
    <source>
        <dbReference type="EMBL" id="AQG81613.1"/>
    </source>
</evidence>
<name>A0A1P9X1Z0_9BACT</name>
<dbReference type="InterPro" id="IPR008471">
    <property type="entry name" value="MnmC-like_methylTransf"/>
</dbReference>
<sequence length="225" mass="25288">MQADIQLLLTADGSHTVRHETLGVTYHSIHGAVQESQRVFIELGLQAAFERFANVPLRVFEMGFGTGLNALLTAREAERHGRPVAYTGVEAYPLPPEESQKLNFDVALGTTFLNALHASPWHETVNISPFFTLNKQQTSLQNWQTNERFHLVYYDAFAPSAQPELWEPEIFQRLACFLLPGGLLTTYCSKSYVQRNLRAAGFTVEKHPGPARKREVLRAISPPIL</sequence>
<dbReference type="Proteomes" id="UP000187941">
    <property type="component" value="Chromosome"/>
</dbReference>
<dbReference type="OrthoDB" id="9786494at2"/>
<dbReference type="Pfam" id="PF05430">
    <property type="entry name" value="Methyltransf_30"/>
    <property type="match status" value="1"/>
</dbReference>
<evidence type="ECO:0000259" key="1">
    <source>
        <dbReference type="Pfam" id="PF05430"/>
    </source>
</evidence>
<protein>
    <submittedName>
        <fullName evidence="2">tRNA 5-methylaminomethyl-2-thiouridine biosynthesis bifunctional protein mnmC tRNA mnm(5)s(2)U biosynthesis bifunctional protein</fullName>
    </submittedName>
</protein>
<accession>A0A1P9X1Z0</accession>
<dbReference type="InterPro" id="IPR029063">
    <property type="entry name" value="SAM-dependent_MTases_sf"/>
</dbReference>
<dbReference type="Gene3D" id="3.40.50.150">
    <property type="entry name" value="Vaccinia Virus protein VP39"/>
    <property type="match status" value="1"/>
</dbReference>